<accession>A0A557QXI9</accession>
<evidence type="ECO:0000256" key="1">
    <source>
        <dbReference type="SAM" id="SignalP"/>
    </source>
</evidence>
<dbReference type="RefSeq" id="WP_144309094.1">
    <property type="nucleotide sequence ID" value="NZ_VMNK01000006.1"/>
</dbReference>
<name>A0A557QXI9_9RHOO</name>
<dbReference type="SUPFAM" id="SSF109998">
    <property type="entry name" value="Triger factor/SurA peptide-binding domain-like"/>
    <property type="match status" value="1"/>
</dbReference>
<dbReference type="Pfam" id="PF13145">
    <property type="entry name" value="Rotamase_2"/>
    <property type="match status" value="1"/>
</dbReference>
<comment type="caution">
    <text evidence="3">The sequence shown here is derived from an EMBL/GenBank/DDBJ whole genome shotgun (WGS) entry which is preliminary data.</text>
</comment>
<evidence type="ECO:0000313" key="3">
    <source>
        <dbReference type="EMBL" id="TVO57627.1"/>
    </source>
</evidence>
<dbReference type="PROSITE" id="PS51257">
    <property type="entry name" value="PROKAR_LIPOPROTEIN"/>
    <property type="match status" value="1"/>
</dbReference>
<evidence type="ECO:0000259" key="2">
    <source>
        <dbReference type="Pfam" id="PF13145"/>
    </source>
</evidence>
<dbReference type="InterPro" id="IPR014274">
    <property type="entry name" value="PPIase_EpsD"/>
</dbReference>
<dbReference type="EC" id="5.2.1.8" evidence="3"/>
<feature type="signal peptide" evidence="1">
    <location>
        <begin position="1"/>
        <end position="24"/>
    </location>
</feature>
<keyword evidence="3" id="KW-0413">Isomerase</keyword>
<dbReference type="EMBL" id="VMNK01000006">
    <property type="protein sequence ID" value="TVO57627.1"/>
    <property type="molecule type" value="Genomic_DNA"/>
</dbReference>
<evidence type="ECO:0000313" key="4">
    <source>
        <dbReference type="Proteomes" id="UP000319502"/>
    </source>
</evidence>
<dbReference type="NCBIfam" id="TIGR02925">
    <property type="entry name" value="cis_trans_EpsD"/>
    <property type="match status" value="1"/>
</dbReference>
<sequence>MAFQKVGGRAVGAAVLVASALVLAGCGKSDDAKSPTQVAARVNSDEISVHQINNVLARTPNLKPQQVELASSRVLERLIDQELLVQRAIDKKLDRNPQVMQAIETSRREILSRSYMEQFAATAEPPAPATIQAFYDENPALFAERRIYTLQELNITVGPDKVEALRAAVAAAGNLNNVVTWLRDNNLPFQVGGGVRAAEQLPLEALPRFASMKDGQTGLVQTPQGVLVIYLAASRPQPLDLAAATPFIERFLLNRTKADMARDELKRLRDVAQIEYMGKFTAPTVAAQADAAQPATALDAAATSLPTEADAAPAAVAPATEAISTQALEKGVSGLK</sequence>
<dbReference type="Gene3D" id="1.10.8.1040">
    <property type="match status" value="1"/>
</dbReference>
<feature type="domain" description="PpiC" evidence="2">
    <location>
        <begin position="127"/>
        <end position="244"/>
    </location>
</feature>
<dbReference type="InterPro" id="IPR027304">
    <property type="entry name" value="Trigger_fact/SurA_dom_sf"/>
</dbReference>
<organism evidence="3 4">
    <name type="scientific">Denitromonas halophila</name>
    <dbReference type="NCBI Taxonomy" id="1629404"/>
    <lineage>
        <taxon>Bacteria</taxon>
        <taxon>Pseudomonadati</taxon>
        <taxon>Pseudomonadota</taxon>
        <taxon>Betaproteobacteria</taxon>
        <taxon>Rhodocyclales</taxon>
        <taxon>Zoogloeaceae</taxon>
        <taxon>Denitromonas</taxon>
    </lineage>
</organism>
<reference evidence="3 4" key="1">
    <citation type="submission" date="2019-07" db="EMBL/GenBank/DDBJ databases">
        <title>The pathways for chlorine oxyanion respiration interact through the shared metabolite chlorate.</title>
        <authorList>
            <person name="Barnum T.P."/>
            <person name="Cheng Y."/>
            <person name="Hill K.A."/>
            <person name="Lucas L.N."/>
            <person name="Carlson H.K."/>
            <person name="Coates J.D."/>
        </authorList>
    </citation>
    <scope>NUCLEOTIDE SEQUENCE [LARGE SCALE GENOMIC DNA]</scope>
    <source>
        <strain evidence="3 4">SFB-3</strain>
    </source>
</reference>
<feature type="chain" id="PRO_5021954002" evidence="1">
    <location>
        <begin position="25"/>
        <end position="336"/>
    </location>
</feature>
<keyword evidence="4" id="KW-1185">Reference proteome</keyword>
<proteinExistence type="predicted"/>
<protein>
    <submittedName>
        <fullName evidence="3">Peptidyl-prolyl cis-trans isomerase, EpsD family</fullName>
        <ecNumber evidence="3">5.2.1.8</ecNumber>
    </submittedName>
</protein>
<gene>
    <name evidence="3" type="primary">epsD</name>
    <name evidence="3" type="ORF">FHP91_08105</name>
</gene>
<dbReference type="AlphaFoldDB" id="A0A557QXI9"/>
<dbReference type="InterPro" id="IPR000297">
    <property type="entry name" value="PPIase_PpiC"/>
</dbReference>
<dbReference type="Proteomes" id="UP000319502">
    <property type="component" value="Unassembled WGS sequence"/>
</dbReference>
<dbReference type="GO" id="GO:0003755">
    <property type="term" value="F:peptidyl-prolyl cis-trans isomerase activity"/>
    <property type="evidence" value="ECO:0007669"/>
    <property type="project" value="UniProtKB-EC"/>
</dbReference>
<keyword evidence="1" id="KW-0732">Signal</keyword>
<dbReference type="OrthoDB" id="5564407at2"/>